<dbReference type="InterPro" id="IPR050811">
    <property type="entry name" value="Phosphate_ABC_transporter"/>
</dbReference>
<protein>
    <recommendedName>
        <fullName evidence="2">OmpA-like domain-containing protein</fullName>
    </recommendedName>
</protein>
<organism evidence="3">
    <name type="scientific">marine sediment metagenome</name>
    <dbReference type="NCBI Taxonomy" id="412755"/>
    <lineage>
        <taxon>unclassified sequences</taxon>
        <taxon>metagenomes</taxon>
        <taxon>ecological metagenomes</taxon>
    </lineage>
</organism>
<dbReference type="PROSITE" id="PS51123">
    <property type="entry name" value="OMPA_2"/>
    <property type="match status" value="1"/>
</dbReference>
<dbReference type="EMBL" id="LAZR01000089">
    <property type="protein sequence ID" value="KKN93125.1"/>
    <property type="molecule type" value="Genomic_DNA"/>
</dbReference>
<dbReference type="SUPFAM" id="SSF103088">
    <property type="entry name" value="OmpA-like"/>
    <property type="match status" value="1"/>
</dbReference>
<name>A0A0F9UIQ8_9ZZZZ</name>
<dbReference type="InterPro" id="IPR036737">
    <property type="entry name" value="OmpA-like_sf"/>
</dbReference>
<keyword evidence="1" id="KW-0732">Signal</keyword>
<dbReference type="InterPro" id="IPR024370">
    <property type="entry name" value="PBP_domain"/>
</dbReference>
<sequence>MQSVCRRRLRHLWLTLVFIPCLVSAHDLEIHGSNTIGATLAPMLVTGFLEQLTGEPVTATATGTENETVLSTTRDGKPLTVLVAAHGTSTGFASMMAHGADIWAASRRVKDNEVDAMAGRADMINANSEHVIAIDGLAILVHPSNPVDQLSIETLAKIFAGEIINWSAVGGPDRAIQVYARDDQSGTWDTFKELVLAGKFTLTGDALRYESNDQLSEDVSRDPAGIGFAGFASAGNSKLLAIADDSAPALKPSQLSVATEDYPLSRRLYLYTPGTTGKPLAQAFIDYAQSQTGQNLVAKSGFFSQSPFAVDPVYDSSVPDTFKRLTQRYQRLSVNIRFAEGRTRLDNKANRDLLRIQQYLEETGKTGSDLMLIGFSNQQNDELHAQMISELRALSASKALRELGTEVRGHTGYGHYMPVGSAGGETGAQRNGRVEVWVRR</sequence>
<evidence type="ECO:0000313" key="3">
    <source>
        <dbReference type="EMBL" id="KKN93125.1"/>
    </source>
</evidence>
<evidence type="ECO:0000259" key="2">
    <source>
        <dbReference type="PROSITE" id="PS51123"/>
    </source>
</evidence>
<evidence type="ECO:0000256" key="1">
    <source>
        <dbReference type="ARBA" id="ARBA00022729"/>
    </source>
</evidence>
<dbReference type="Pfam" id="PF12849">
    <property type="entry name" value="PBP_like_2"/>
    <property type="match status" value="1"/>
</dbReference>
<feature type="domain" description="OmpA-like" evidence="2">
    <location>
        <begin position="325"/>
        <end position="440"/>
    </location>
</feature>
<comment type="caution">
    <text evidence="3">The sequence shown here is derived from an EMBL/GenBank/DDBJ whole genome shotgun (WGS) entry which is preliminary data.</text>
</comment>
<gene>
    <name evidence="3" type="ORF">LCGC14_0202140</name>
</gene>
<reference evidence="3" key="1">
    <citation type="journal article" date="2015" name="Nature">
        <title>Complex archaea that bridge the gap between prokaryotes and eukaryotes.</title>
        <authorList>
            <person name="Spang A."/>
            <person name="Saw J.H."/>
            <person name="Jorgensen S.L."/>
            <person name="Zaremba-Niedzwiedzka K."/>
            <person name="Martijn J."/>
            <person name="Lind A.E."/>
            <person name="van Eijk R."/>
            <person name="Schleper C."/>
            <person name="Guy L."/>
            <person name="Ettema T.J."/>
        </authorList>
    </citation>
    <scope>NUCLEOTIDE SEQUENCE</scope>
</reference>
<dbReference type="AlphaFoldDB" id="A0A0F9UIQ8"/>
<dbReference type="Gene3D" id="3.30.1330.60">
    <property type="entry name" value="OmpA-like domain"/>
    <property type="match status" value="1"/>
</dbReference>
<dbReference type="Gene3D" id="3.40.190.10">
    <property type="entry name" value="Periplasmic binding protein-like II"/>
    <property type="match status" value="2"/>
</dbReference>
<dbReference type="PANTHER" id="PTHR30570">
    <property type="entry name" value="PERIPLASMIC PHOSPHATE BINDING COMPONENT OF PHOSPHATE ABC TRANSPORTER"/>
    <property type="match status" value="1"/>
</dbReference>
<dbReference type="CDD" id="cd13653">
    <property type="entry name" value="PBP2_phosphate_like_1"/>
    <property type="match status" value="1"/>
</dbReference>
<dbReference type="PANTHER" id="PTHR30570:SF1">
    <property type="entry name" value="PHOSPHATE-BINDING PROTEIN PSTS"/>
    <property type="match status" value="1"/>
</dbReference>
<accession>A0A0F9UIQ8</accession>
<dbReference type="SUPFAM" id="SSF53850">
    <property type="entry name" value="Periplasmic binding protein-like II"/>
    <property type="match status" value="1"/>
</dbReference>
<dbReference type="InterPro" id="IPR006665">
    <property type="entry name" value="OmpA-like"/>
</dbReference>
<proteinExistence type="predicted"/>
<dbReference type="Pfam" id="PF00691">
    <property type="entry name" value="OmpA"/>
    <property type="match status" value="1"/>
</dbReference>